<reference evidence="3" key="1">
    <citation type="journal article" date="2012" name="Proc. Natl. Acad. Sci. U.S.A.">
        <title>Genome sequence of the button mushroom Agaricus bisporus reveals mechanisms governing adaptation to a humic-rich ecological niche.</title>
        <authorList>
            <person name="Morin E."/>
            <person name="Kohler A."/>
            <person name="Baker A.R."/>
            <person name="Foulongne-Oriol M."/>
            <person name="Lombard V."/>
            <person name="Nagy L.G."/>
            <person name="Ohm R.A."/>
            <person name="Patyshakuliyeva A."/>
            <person name="Brun A."/>
            <person name="Aerts A.L."/>
            <person name="Bailey A.M."/>
            <person name="Billette C."/>
            <person name="Coutinho P.M."/>
            <person name="Deakin G."/>
            <person name="Doddapaneni H."/>
            <person name="Floudas D."/>
            <person name="Grimwood J."/>
            <person name="Hilden K."/>
            <person name="Kuees U."/>
            <person name="LaButti K.M."/>
            <person name="Lapidus A."/>
            <person name="Lindquist E.A."/>
            <person name="Lucas S.M."/>
            <person name="Murat C."/>
            <person name="Riley R.W."/>
            <person name="Salamov A.A."/>
            <person name="Schmutz J."/>
            <person name="Subramanian V."/>
            <person name="Woesten H.A.B."/>
            <person name="Xu J."/>
            <person name="Eastwood D.C."/>
            <person name="Foster G.D."/>
            <person name="Sonnenberg A.S."/>
            <person name="Cullen D."/>
            <person name="de Vries R.P."/>
            <person name="Lundell T."/>
            <person name="Hibbett D.S."/>
            <person name="Henrissat B."/>
            <person name="Burton K.S."/>
            <person name="Kerrigan R.W."/>
            <person name="Challen M.P."/>
            <person name="Grigoriev I.V."/>
            <person name="Martin F."/>
        </authorList>
    </citation>
    <scope>NUCLEOTIDE SEQUENCE [LARGE SCALE GENOMIC DNA]</scope>
    <source>
        <strain evidence="3">JB137-S8 / ATCC MYA-4627 / FGSC 10392</strain>
    </source>
</reference>
<name>K5XRK0_AGABU</name>
<dbReference type="Proteomes" id="UP000008493">
    <property type="component" value="Unassembled WGS sequence"/>
</dbReference>
<accession>K5XRK0</accession>
<dbReference type="OMA" id="NHANERP"/>
<feature type="compositionally biased region" description="Low complexity" evidence="1">
    <location>
        <begin position="332"/>
        <end position="355"/>
    </location>
</feature>
<evidence type="ECO:0000313" key="2">
    <source>
        <dbReference type="EMBL" id="EKM77510.1"/>
    </source>
</evidence>
<dbReference type="OrthoDB" id="10665389at2759"/>
<organism evidence="2 3">
    <name type="scientific">Agaricus bisporus var. burnettii (strain JB137-S8 / ATCC MYA-4627 / FGSC 10392)</name>
    <name type="common">White button mushroom</name>
    <dbReference type="NCBI Taxonomy" id="597362"/>
    <lineage>
        <taxon>Eukaryota</taxon>
        <taxon>Fungi</taxon>
        <taxon>Dikarya</taxon>
        <taxon>Basidiomycota</taxon>
        <taxon>Agaricomycotina</taxon>
        <taxon>Agaricomycetes</taxon>
        <taxon>Agaricomycetidae</taxon>
        <taxon>Agaricales</taxon>
        <taxon>Agaricineae</taxon>
        <taxon>Agaricaceae</taxon>
        <taxon>Agaricus</taxon>
    </lineage>
</organism>
<keyword evidence="3" id="KW-1185">Reference proteome</keyword>
<gene>
    <name evidence="2" type="ORF">AGABI1DRAFT_130209</name>
</gene>
<evidence type="ECO:0000256" key="1">
    <source>
        <dbReference type="SAM" id="MobiDB-lite"/>
    </source>
</evidence>
<proteinExistence type="predicted"/>
<dbReference type="GeneID" id="18827180"/>
<evidence type="ECO:0000313" key="3">
    <source>
        <dbReference type="Proteomes" id="UP000008493"/>
    </source>
</evidence>
<feature type="region of interest" description="Disordered" evidence="1">
    <location>
        <begin position="329"/>
        <end position="358"/>
    </location>
</feature>
<dbReference type="RefSeq" id="XP_007331786.1">
    <property type="nucleotide sequence ID" value="XM_007331724.1"/>
</dbReference>
<dbReference type="AlphaFoldDB" id="K5XRK0"/>
<dbReference type="HOGENOM" id="CLU_686896_0_0_1"/>
<dbReference type="InParanoid" id="K5XRK0"/>
<dbReference type="KEGG" id="abp:AGABI1DRAFT130209"/>
<sequence>MIIDFAEVGLDLQYLPGLSHECRSQCTFPGILVSMAEPFESVVLPSTTHGQFFDYLRPILNHAAKRSNDESLLYAAVNYILTSLSSTARRGPQNDTWLVSYPQKKIGAKKTSQIPDFVVLALSPRPQPITDDSQDVGQDFAEGKDSTTMLNFSENGVFIWEVKPAPLSVWSGPTPDELNTTFIKHLRQIRGQILSARQNYHQRPVYALLSVGVWFILIKSPGELQDRGLLSSFELGIGGAWKGFTCLFEPTPIFDQDWTDFTPEFLMALQMSLANLDYDTDAGFAPLFLASRRTFTTVGPNNISPIVAERVVEYIERLTIDISYAVGDESDSTQSTSTDSPFVSCAQPSQASPAATRSRRLRQAGAAGVSTSIHFRSHPIETIMVVVEMNTLSLTLGMTYE</sequence>
<dbReference type="EMBL" id="JH971395">
    <property type="protein sequence ID" value="EKM77510.1"/>
    <property type="molecule type" value="Genomic_DNA"/>
</dbReference>
<protein>
    <submittedName>
        <fullName evidence="2">Uncharacterized protein</fullName>
    </submittedName>
</protein>